<sequence>MRDKCVRVSELNSLPLCLGWVVFVHEFSELTVIPNPNSLKSRFTEGLLRALLRINQHHHQQPRSSREIRKRHRLIKTAAYGSMASAVGNRKAWSRALLSKIRNQARSGAVLRRSLGSSTRLLSMKKRICHLQKGNNKKNRVEVGGSGQVDKLRRLVPGGQLMDTCSLLEETAHYMKCLTTQVQVMTRIVEIYNIP</sequence>
<keyword evidence="2" id="KW-0805">Transcription regulation</keyword>
<reference evidence="6 7" key="1">
    <citation type="journal article" date="2023" name="G3 (Bethesda)">
        <title>A chromosome-length genome assembly and annotation of blackberry (Rubus argutus, cv. 'Hillquist').</title>
        <authorList>
            <person name="Bruna T."/>
            <person name="Aryal R."/>
            <person name="Dudchenko O."/>
            <person name="Sargent D.J."/>
            <person name="Mead D."/>
            <person name="Buti M."/>
            <person name="Cavallini A."/>
            <person name="Hytonen T."/>
            <person name="Andres J."/>
            <person name="Pham M."/>
            <person name="Weisz D."/>
            <person name="Mascagni F."/>
            <person name="Usai G."/>
            <person name="Natali L."/>
            <person name="Bassil N."/>
            <person name="Fernandez G.E."/>
            <person name="Lomsadze A."/>
            <person name="Armour M."/>
            <person name="Olukolu B."/>
            <person name="Poorten T."/>
            <person name="Britton C."/>
            <person name="Davik J."/>
            <person name="Ashrafi H."/>
            <person name="Aiden E.L."/>
            <person name="Borodovsky M."/>
            <person name="Worthington M."/>
        </authorList>
    </citation>
    <scope>NUCLEOTIDE SEQUENCE [LARGE SCALE GENOMIC DNA]</scope>
    <source>
        <strain evidence="6">PI 553951</strain>
    </source>
</reference>
<proteinExistence type="predicted"/>
<dbReference type="EMBL" id="JBEDUW010000002">
    <property type="protein sequence ID" value="KAK9944595.1"/>
    <property type="molecule type" value="Genomic_DNA"/>
</dbReference>
<gene>
    <name evidence="6" type="ORF">M0R45_010156</name>
</gene>
<dbReference type="SUPFAM" id="SSF47459">
    <property type="entry name" value="HLH, helix-loop-helix DNA-binding domain"/>
    <property type="match status" value="1"/>
</dbReference>
<comment type="caution">
    <text evidence="6">The sequence shown here is derived from an EMBL/GenBank/DDBJ whole genome shotgun (WGS) entry which is preliminary data.</text>
</comment>
<dbReference type="InterPro" id="IPR036638">
    <property type="entry name" value="HLH_DNA-bd_sf"/>
</dbReference>
<keyword evidence="3" id="KW-0804">Transcription</keyword>
<evidence type="ECO:0000256" key="4">
    <source>
        <dbReference type="ARBA" id="ARBA00023242"/>
    </source>
</evidence>
<evidence type="ECO:0000259" key="5">
    <source>
        <dbReference type="Pfam" id="PF26576"/>
    </source>
</evidence>
<dbReference type="Pfam" id="PF26576">
    <property type="entry name" value="IBH1_N"/>
    <property type="match status" value="1"/>
</dbReference>
<keyword evidence="7" id="KW-1185">Reference proteome</keyword>
<evidence type="ECO:0000256" key="3">
    <source>
        <dbReference type="ARBA" id="ARBA00023163"/>
    </source>
</evidence>
<comment type="subcellular location">
    <subcellularLocation>
        <location evidence="1">Nucleus</location>
    </subcellularLocation>
</comment>
<feature type="domain" description="IBH1-like N-terminal" evidence="5">
    <location>
        <begin position="37"/>
        <end position="104"/>
    </location>
</feature>
<dbReference type="GO" id="GO:0046983">
    <property type="term" value="F:protein dimerization activity"/>
    <property type="evidence" value="ECO:0007669"/>
    <property type="project" value="InterPro"/>
</dbReference>
<accession>A0AAW1Y971</accession>
<dbReference type="InterPro" id="IPR059002">
    <property type="entry name" value="IBH1_N"/>
</dbReference>
<dbReference type="PANTHER" id="PTHR33124">
    <property type="entry name" value="TRANSCRIPTION FACTOR IBH1-LIKE 1"/>
    <property type="match status" value="1"/>
</dbReference>
<name>A0AAW1Y971_RUBAR</name>
<dbReference type="GO" id="GO:0006355">
    <property type="term" value="P:regulation of DNA-templated transcription"/>
    <property type="evidence" value="ECO:0007669"/>
    <property type="project" value="InterPro"/>
</dbReference>
<evidence type="ECO:0000256" key="2">
    <source>
        <dbReference type="ARBA" id="ARBA00023015"/>
    </source>
</evidence>
<evidence type="ECO:0000313" key="7">
    <source>
        <dbReference type="Proteomes" id="UP001457282"/>
    </source>
</evidence>
<evidence type="ECO:0000256" key="1">
    <source>
        <dbReference type="ARBA" id="ARBA00004123"/>
    </source>
</evidence>
<evidence type="ECO:0000313" key="6">
    <source>
        <dbReference type="EMBL" id="KAK9944595.1"/>
    </source>
</evidence>
<protein>
    <recommendedName>
        <fullName evidence="5">IBH1-like N-terminal domain-containing protein</fullName>
    </recommendedName>
</protein>
<dbReference type="Proteomes" id="UP001457282">
    <property type="component" value="Unassembled WGS sequence"/>
</dbReference>
<dbReference type="GO" id="GO:0005634">
    <property type="term" value="C:nucleus"/>
    <property type="evidence" value="ECO:0007669"/>
    <property type="project" value="UniProtKB-SubCell"/>
</dbReference>
<dbReference type="InterPro" id="IPR044660">
    <property type="entry name" value="IBH1-like"/>
</dbReference>
<organism evidence="6 7">
    <name type="scientific">Rubus argutus</name>
    <name type="common">Southern blackberry</name>
    <dbReference type="NCBI Taxonomy" id="59490"/>
    <lineage>
        <taxon>Eukaryota</taxon>
        <taxon>Viridiplantae</taxon>
        <taxon>Streptophyta</taxon>
        <taxon>Embryophyta</taxon>
        <taxon>Tracheophyta</taxon>
        <taxon>Spermatophyta</taxon>
        <taxon>Magnoliopsida</taxon>
        <taxon>eudicotyledons</taxon>
        <taxon>Gunneridae</taxon>
        <taxon>Pentapetalae</taxon>
        <taxon>rosids</taxon>
        <taxon>fabids</taxon>
        <taxon>Rosales</taxon>
        <taxon>Rosaceae</taxon>
        <taxon>Rosoideae</taxon>
        <taxon>Rosoideae incertae sedis</taxon>
        <taxon>Rubus</taxon>
    </lineage>
</organism>
<keyword evidence="4" id="KW-0539">Nucleus</keyword>
<dbReference type="AlphaFoldDB" id="A0AAW1Y971"/>
<dbReference type="PANTHER" id="PTHR33124:SF40">
    <property type="entry name" value="TRANSCRIPTION FACTOR IBH1"/>
    <property type="match status" value="1"/>
</dbReference>